<dbReference type="InterPro" id="IPR002347">
    <property type="entry name" value="SDR_fam"/>
</dbReference>
<dbReference type="PRINTS" id="PR00080">
    <property type="entry name" value="SDRFAMILY"/>
</dbReference>
<evidence type="ECO:0000256" key="3">
    <source>
        <dbReference type="ARBA" id="ARBA00023002"/>
    </source>
</evidence>
<dbReference type="PANTHER" id="PTHR43490">
    <property type="entry name" value="(+)-NEOMENTHOL DEHYDROGENASE"/>
    <property type="match status" value="1"/>
</dbReference>
<sequence length="247" mass="26454">MMSVQEQKVILITGANKGIGFETARQLGLQGHTIFVGARNMERGTEAEAKLRAEGINASFIEVDVTDQATIDAAAQKIDELYGKLDVLINNAGGVGKLEGISLPSTTPMEALKGTFELNVFGVFAMMKTMLPLLRKSEAGRIVNLSSGLGSLTLQSDPAFEYKDYKTLVYNASKTAVNALTVHFAFELKDSKIKVNSADPGFTATDLNGFTGIRTVEQATNVVVKLATLPEDGPTGGFFDENGTLPW</sequence>
<dbReference type="InterPro" id="IPR020904">
    <property type="entry name" value="Sc_DH/Rdtase_CS"/>
</dbReference>
<evidence type="ECO:0000313" key="6">
    <source>
        <dbReference type="Proteomes" id="UP001580346"/>
    </source>
</evidence>
<protein>
    <submittedName>
        <fullName evidence="5">SDR family oxidoreductase</fullName>
    </submittedName>
</protein>
<dbReference type="SUPFAM" id="SSF51735">
    <property type="entry name" value="NAD(P)-binding Rossmann-fold domains"/>
    <property type="match status" value="1"/>
</dbReference>
<dbReference type="EMBL" id="JBHHMI010000004">
    <property type="protein sequence ID" value="MFB5266506.1"/>
    <property type="molecule type" value="Genomic_DNA"/>
</dbReference>
<keyword evidence="2" id="KW-0521">NADP</keyword>
<accession>A0ABV5AQM9</accession>
<dbReference type="Gene3D" id="3.40.50.720">
    <property type="entry name" value="NAD(P)-binding Rossmann-like Domain"/>
    <property type="match status" value="1"/>
</dbReference>
<gene>
    <name evidence="5" type="ORF">ACE41H_06880</name>
</gene>
<dbReference type="InterPro" id="IPR036291">
    <property type="entry name" value="NAD(P)-bd_dom_sf"/>
</dbReference>
<comment type="caution">
    <text evidence="5">The sequence shown here is derived from an EMBL/GenBank/DDBJ whole genome shotgun (WGS) entry which is preliminary data.</text>
</comment>
<organism evidence="5 6">
    <name type="scientific">Paenibacillus enshidis</name>
    <dbReference type="NCBI Taxonomy" id="1458439"/>
    <lineage>
        <taxon>Bacteria</taxon>
        <taxon>Bacillati</taxon>
        <taxon>Bacillota</taxon>
        <taxon>Bacilli</taxon>
        <taxon>Bacillales</taxon>
        <taxon>Paenibacillaceae</taxon>
        <taxon>Paenibacillus</taxon>
    </lineage>
</organism>
<reference evidence="5 6" key="1">
    <citation type="submission" date="2024-09" db="EMBL/GenBank/DDBJ databases">
        <title>Paenibacillus zeirhizospherea sp. nov., isolated from surface of the maize (Zea mays) roots in a horticulture field, Hungary.</title>
        <authorList>
            <person name="Marton D."/>
            <person name="Farkas M."/>
            <person name="Bedics A."/>
            <person name="Toth E."/>
            <person name="Tancsics A."/>
            <person name="Boka K."/>
            <person name="Maroti G."/>
            <person name="Kriszt B."/>
            <person name="Cserhati M."/>
        </authorList>
    </citation>
    <scope>NUCLEOTIDE SEQUENCE [LARGE SCALE GENOMIC DNA]</scope>
    <source>
        <strain evidence="5 6">KCTC 33519</strain>
    </source>
</reference>
<dbReference type="PRINTS" id="PR00081">
    <property type="entry name" value="GDHRDH"/>
</dbReference>
<evidence type="ECO:0000256" key="1">
    <source>
        <dbReference type="ARBA" id="ARBA00006484"/>
    </source>
</evidence>
<comment type="similarity">
    <text evidence="1 4">Belongs to the short-chain dehydrogenases/reductases (SDR) family.</text>
</comment>
<keyword evidence="3" id="KW-0560">Oxidoreductase</keyword>
<keyword evidence="6" id="KW-1185">Reference proteome</keyword>
<dbReference type="PANTHER" id="PTHR43490:SF99">
    <property type="entry name" value="SHORT-CHAIN DEHYDROGENASE_REDUCTASE"/>
    <property type="match status" value="1"/>
</dbReference>
<dbReference type="PROSITE" id="PS00061">
    <property type="entry name" value="ADH_SHORT"/>
    <property type="match status" value="1"/>
</dbReference>
<name>A0ABV5AQM9_9BACL</name>
<evidence type="ECO:0000256" key="4">
    <source>
        <dbReference type="RuleBase" id="RU000363"/>
    </source>
</evidence>
<proteinExistence type="inferred from homology"/>
<evidence type="ECO:0000313" key="5">
    <source>
        <dbReference type="EMBL" id="MFB5266506.1"/>
    </source>
</evidence>
<dbReference type="Pfam" id="PF00106">
    <property type="entry name" value="adh_short"/>
    <property type="match status" value="1"/>
</dbReference>
<evidence type="ECO:0000256" key="2">
    <source>
        <dbReference type="ARBA" id="ARBA00022857"/>
    </source>
</evidence>
<dbReference type="RefSeq" id="WP_375354251.1">
    <property type="nucleotide sequence ID" value="NZ_JBHHMI010000004.1"/>
</dbReference>
<dbReference type="InterPro" id="IPR045313">
    <property type="entry name" value="CBR1-like"/>
</dbReference>
<dbReference type="Proteomes" id="UP001580346">
    <property type="component" value="Unassembled WGS sequence"/>
</dbReference>
<dbReference type="CDD" id="cd05324">
    <property type="entry name" value="carb_red_PTCR-like_SDR_c"/>
    <property type="match status" value="1"/>
</dbReference>